<feature type="transmembrane region" description="Helical" evidence="6">
    <location>
        <begin position="12"/>
        <end position="34"/>
    </location>
</feature>
<keyword evidence="3 5" id="KW-1133">Transmembrane helix</keyword>
<feature type="transmembrane region" description="Helical" evidence="6">
    <location>
        <begin position="137"/>
        <end position="156"/>
    </location>
</feature>
<organism evidence="8 9">
    <name type="scientific">Porphyridium purpureum</name>
    <name type="common">Red alga</name>
    <name type="synonym">Porphyridium cruentum</name>
    <dbReference type="NCBI Taxonomy" id="35688"/>
    <lineage>
        <taxon>Eukaryota</taxon>
        <taxon>Rhodophyta</taxon>
        <taxon>Bangiophyceae</taxon>
        <taxon>Porphyridiales</taxon>
        <taxon>Porphyridiaceae</taxon>
        <taxon>Porphyridium</taxon>
    </lineage>
</organism>
<comment type="subcellular location">
    <subcellularLocation>
        <location evidence="1">Membrane</location>
        <topology evidence="1">Multi-pass membrane protein</topology>
    </subcellularLocation>
</comment>
<evidence type="ECO:0000313" key="8">
    <source>
        <dbReference type="EMBL" id="KAA8491916.1"/>
    </source>
</evidence>
<comment type="caution">
    <text evidence="8">The sequence shown here is derived from an EMBL/GenBank/DDBJ whole genome shotgun (WGS) entry which is preliminary data.</text>
</comment>
<evidence type="ECO:0000256" key="5">
    <source>
        <dbReference type="PROSITE-ProRule" id="PRU01087"/>
    </source>
</evidence>
<evidence type="ECO:0000256" key="3">
    <source>
        <dbReference type="ARBA" id="ARBA00022989"/>
    </source>
</evidence>
<dbReference type="AlphaFoldDB" id="A0A5J4YKH7"/>
<evidence type="ECO:0000313" key="9">
    <source>
        <dbReference type="Proteomes" id="UP000324585"/>
    </source>
</evidence>
<dbReference type="GO" id="GO:0016020">
    <property type="term" value="C:membrane"/>
    <property type="evidence" value="ECO:0007669"/>
    <property type="project" value="UniProtKB-SubCell"/>
</dbReference>
<keyword evidence="9" id="KW-1185">Reference proteome</keyword>
<evidence type="ECO:0000256" key="6">
    <source>
        <dbReference type="SAM" id="Phobius"/>
    </source>
</evidence>
<dbReference type="EMBL" id="VRMN01000011">
    <property type="protein sequence ID" value="KAA8491916.1"/>
    <property type="molecule type" value="Genomic_DNA"/>
</dbReference>
<dbReference type="PROSITE" id="PS51751">
    <property type="entry name" value="EXPERA"/>
    <property type="match status" value="1"/>
</dbReference>
<proteinExistence type="predicted"/>
<reference evidence="9" key="1">
    <citation type="journal article" date="2019" name="Nat. Commun.">
        <title>Expansion of phycobilisome linker gene families in mesophilic red algae.</title>
        <authorList>
            <person name="Lee J."/>
            <person name="Kim D."/>
            <person name="Bhattacharya D."/>
            <person name="Yoon H.S."/>
        </authorList>
    </citation>
    <scope>NUCLEOTIDE SEQUENCE [LARGE SCALE GENOMIC DNA]</scope>
    <source>
        <strain evidence="9">CCMP 1328</strain>
    </source>
</reference>
<evidence type="ECO:0000256" key="2">
    <source>
        <dbReference type="ARBA" id="ARBA00022692"/>
    </source>
</evidence>
<feature type="transmembrane region" description="Helical" evidence="6">
    <location>
        <begin position="59"/>
        <end position="83"/>
    </location>
</feature>
<keyword evidence="4 5" id="KW-0472">Membrane</keyword>
<feature type="transmembrane region" description="Helical" evidence="6">
    <location>
        <begin position="95"/>
        <end position="117"/>
    </location>
</feature>
<feature type="domain" description="EXPERA" evidence="7">
    <location>
        <begin position="6"/>
        <end position="151"/>
    </location>
</feature>
<dbReference type="OrthoDB" id="433124at2759"/>
<sequence>MEGGVIDWFFAIFWASFGLVAVLVDPCGLALGVWPPPQICDVMVRYAERLDPVYASKPLWLKVCIAAELALYPAFCVAACVALRRGISKSQWLKLPAVVVTTIILQSYTQIIAHNFFDTASPTSAFVVVPPRPMLWIALYFPYILIPCLFVARVFAARHPKLD</sequence>
<protein>
    <submittedName>
        <fullName evidence="8">Transmembrane protein 97</fullName>
    </submittedName>
</protein>
<dbReference type="InterPro" id="IPR033118">
    <property type="entry name" value="EXPERA"/>
</dbReference>
<evidence type="ECO:0000256" key="4">
    <source>
        <dbReference type="ARBA" id="ARBA00023136"/>
    </source>
</evidence>
<dbReference type="Proteomes" id="UP000324585">
    <property type="component" value="Unassembled WGS sequence"/>
</dbReference>
<name>A0A5J4YKH7_PORPP</name>
<keyword evidence="2 5" id="KW-0812">Transmembrane</keyword>
<evidence type="ECO:0000256" key="1">
    <source>
        <dbReference type="ARBA" id="ARBA00004141"/>
    </source>
</evidence>
<evidence type="ECO:0000259" key="7">
    <source>
        <dbReference type="PROSITE" id="PS51751"/>
    </source>
</evidence>
<accession>A0A5J4YKH7</accession>
<gene>
    <name evidence="8" type="ORF">FVE85_8398</name>
</gene>